<accession>A0A2G8SW99</accession>
<dbReference type="EMBL" id="PDOB01000050">
    <property type="protein sequence ID" value="PIL38050.1"/>
    <property type="molecule type" value="Genomic_DNA"/>
</dbReference>
<dbReference type="Pfam" id="PF09990">
    <property type="entry name" value="DUF2231"/>
    <property type="match status" value="1"/>
</dbReference>
<feature type="transmembrane region" description="Helical" evidence="1">
    <location>
        <begin position="12"/>
        <end position="29"/>
    </location>
</feature>
<feature type="transmembrane region" description="Helical" evidence="1">
    <location>
        <begin position="49"/>
        <end position="70"/>
    </location>
</feature>
<dbReference type="OrthoDB" id="2873672at2"/>
<keyword evidence="1" id="KW-0812">Transmembrane</keyword>
<evidence type="ECO:0000259" key="2">
    <source>
        <dbReference type="Pfam" id="PF09990"/>
    </source>
</evidence>
<evidence type="ECO:0000256" key="1">
    <source>
        <dbReference type="SAM" id="Phobius"/>
    </source>
</evidence>
<feature type="domain" description="DUF2231" evidence="2">
    <location>
        <begin position="14"/>
        <end position="132"/>
    </location>
</feature>
<dbReference type="InterPro" id="IPR019251">
    <property type="entry name" value="DUF2231_TM"/>
</dbReference>
<comment type="caution">
    <text evidence="3">The sequence shown here is derived from an EMBL/GenBank/DDBJ whole genome shotgun (WGS) entry which is preliminary data.</text>
</comment>
<evidence type="ECO:0000313" key="4">
    <source>
        <dbReference type="Proteomes" id="UP000228593"/>
    </source>
</evidence>
<keyword evidence="4" id="KW-1185">Reference proteome</keyword>
<organism evidence="3 4">
    <name type="scientific">Massilia psychrophila</name>
    <dbReference type="NCBI Taxonomy" id="1603353"/>
    <lineage>
        <taxon>Bacteria</taxon>
        <taxon>Pseudomonadati</taxon>
        <taxon>Pseudomonadota</taxon>
        <taxon>Betaproteobacteria</taxon>
        <taxon>Burkholderiales</taxon>
        <taxon>Oxalobacteraceae</taxon>
        <taxon>Telluria group</taxon>
        <taxon>Massilia</taxon>
    </lineage>
</organism>
<keyword evidence="1" id="KW-0472">Membrane</keyword>
<keyword evidence="1" id="KW-1133">Transmembrane helix</keyword>
<proteinExistence type="predicted"/>
<feature type="transmembrane region" description="Helical" evidence="1">
    <location>
        <begin position="82"/>
        <end position="101"/>
    </location>
</feature>
<dbReference type="AlphaFoldDB" id="A0A2G8SW99"/>
<name>A0A2G8SW99_9BURK</name>
<protein>
    <recommendedName>
        <fullName evidence="2">DUF2231 domain-containing protein</fullName>
    </recommendedName>
</protein>
<dbReference type="RefSeq" id="WP_099917710.1">
    <property type="nucleotide sequence ID" value="NZ_BMHS01000036.1"/>
</dbReference>
<feature type="transmembrane region" description="Helical" evidence="1">
    <location>
        <begin position="107"/>
        <end position="133"/>
    </location>
</feature>
<gene>
    <name evidence="3" type="ORF">CR103_20100</name>
</gene>
<reference evidence="3 4" key="1">
    <citation type="submission" date="2017-10" db="EMBL/GenBank/DDBJ databases">
        <title>Massilia psychrophilum sp. nov., a novel purple-pigmented bacterium isolated from Tianshan glacier, Xinjiang Municipality, China.</title>
        <authorList>
            <person name="Wang H."/>
        </authorList>
    </citation>
    <scope>NUCLEOTIDE SEQUENCE [LARGE SCALE GENOMIC DNA]</scope>
    <source>
        <strain evidence="3 4">JCM 30813</strain>
    </source>
</reference>
<sequence length="142" mass="15225">MTASDVRTCRRGLHPIHGAVLGGTAPLFLGGLLSDLAYSSSYQIQWSDFASWLIAGGLIFSSLALLWAIINLVRADRRGGHFLLYTLLLFATWVVGFLNSLTHAKDAWAAMPMSLILSVIVVLLACASTWVGFAKFGVGGGR</sequence>
<evidence type="ECO:0000313" key="3">
    <source>
        <dbReference type="EMBL" id="PIL38050.1"/>
    </source>
</evidence>
<dbReference type="Proteomes" id="UP000228593">
    <property type="component" value="Unassembled WGS sequence"/>
</dbReference>